<dbReference type="Proteomes" id="UP001054837">
    <property type="component" value="Unassembled WGS sequence"/>
</dbReference>
<comment type="caution">
    <text evidence="1">The sequence shown here is derived from an EMBL/GenBank/DDBJ whole genome shotgun (WGS) entry which is preliminary data.</text>
</comment>
<proteinExistence type="predicted"/>
<keyword evidence="2" id="KW-1185">Reference proteome</keyword>
<dbReference type="AlphaFoldDB" id="A0AAV4RRE8"/>
<name>A0AAV4RRE8_9ARAC</name>
<evidence type="ECO:0000313" key="2">
    <source>
        <dbReference type="Proteomes" id="UP001054837"/>
    </source>
</evidence>
<protein>
    <submittedName>
        <fullName evidence="1">Uncharacterized protein</fullName>
    </submittedName>
</protein>
<sequence>MVLRRALFPGTEIAARLWRLVHQQKQNKKKNFFSVTCPERSSEVQSTYDPSISLPSSIFNILDDIYEYVLQSTTKKPGPTAEQKKGHIPEVPNCKTVIMTMNLRYKLEILPFMRIIFALTLSSRS</sequence>
<reference evidence="1 2" key="1">
    <citation type="submission" date="2021-06" db="EMBL/GenBank/DDBJ databases">
        <title>Caerostris darwini draft genome.</title>
        <authorList>
            <person name="Kono N."/>
            <person name="Arakawa K."/>
        </authorList>
    </citation>
    <scope>NUCLEOTIDE SEQUENCE [LARGE SCALE GENOMIC DNA]</scope>
</reference>
<accession>A0AAV4RRE8</accession>
<gene>
    <name evidence="1" type="ORF">CDAR_387061</name>
</gene>
<dbReference type="EMBL" id="BPLQ01006499">
    <property type="protein sequence ID" value="GIY22916.1"/>
    <property type="molecule type" value="Genomic_DNA"/>
</dbReference>
<evidence type="ECO:0000313" key="1">
    <source>
        <dbReference type="EMBL" id="GIY22916.1"/>
    </source>
</evidence>
<organism evidence="1 2">
    <name type="scientific">Caerostris darwini</name>
    <dbReference type="NCBI Taxonomy" id="1538125"/>
    <lineage>
        <taxon>Eukaryota</taxon>
        <taxon>Metazoa</taxon>
        <taxon>Ecdysozoa</taxon>
        <taxon>Arthropoda</taxon>
        <taxon>Chelicerata</taxon>
        <taxon>Arachnida</taxon>
        <taxon>Araneae</taxon>
        <taxon>Araneomorphae</taxon>
        <taxon>Entelegynae</taxon>
        <taxon>Araneoidea</taxon>
        <taxon>Araneidae</taxon>
        <taxon>Caerostris</taxon>
    </lineage>
</organism>